<comment type="cofactor">
    <cofactor evidence="1">
        <name>heme</name>
        <dbReference type="ChEBI" id="CHEBI:30413"/>
    </cofactor>
</comment>
<dbReference type="GeneID" id="39606965"/>
<dbReference type="InterPro" id="IPR002401">
    <property type="entry name" value="Cyt_P450_E_grp-I"/>
</dbReference>
<evidence type="ECO:0000256" key="10">
    <source>
        <dbReference type="ARBA" id="ARBA00023033"/>
    </source>
</evidence>
<dbReference type="GO" id="GO:0020037">
    <property type="term" value="F:heme binding"/>
    <property type="evidence" value="ECO:0007669"/>
    <property type="project" value="InterPro"/>
</dbReference>
<evidence type="ECO:0000256" key="4">
    <source>
        <dbReference type="ARBA" id="ARBA00022617"/>
    </source>
</evidence>
<dbReference type="InterPro" id="IPR001128">
    <property type="entry name" value="Cyt_P450"/>
</dbReference>
<dbReference type="GO" id="GO:0016020">
    <property type="term" value="C:membrane"/>
    <property type="evidence" value="ECO:0007669"/>
    <property type="project" value="UniProtKB-SubCell"/>
</dbReference>
<keyword evidence="5 12" id="KW-0812">Transmembrane</keyword>
<evidence type="ECO:0000256" key="2">
    <source>
        <dbReference type="ARBA" id="ARBA00004370"/>
    </source>
</evidence>
<evidence type="ECO:0000256" key="1">
    <source>
        <dbReference type="ARBA" id="ARBA00001971"/>
    </source>
</evidence>
<keyword evidence="11 12" id="KW-0472">Membrane</keyword>
<dbReference type="InterPro" id="IPR050121">
    <property type="entry name" value="Cytochrome_P450_monoxygenase"/>
</dbReference>
<keyword evidence="6" id="KW-0479">Metal-binding</keyword>
<feature type="transmembrane region" description="Helical" evidence="12">
    <location>
        <begin position="62"/>
        <end position="84"/>
    </location>
</feature>
<comment type="subcellular location">
    <subcellularLocation>
        <location evidence="2">Membrane</location>
    </subcellularLocation>
</comment>
<dbReference type="GO" id="GO:1902181">
    <property type="term" value="P:verruculogen biosynthetic process"/>
    <property type="evidence" value="ECO:0007669"/>
    <property type="project" value="UniProtKB-ARBA"/>
</dbReference>
<keyword evidence="10" id="KW-0503">Monooxygenase</keyword>
<evidence type="ECO:0000256" key="12">
    <source>
        <dbReference type="SAM" id="Phobius"/>
    </source>
</evidence>
<dbReference type="InterPro" id="IPR036396">
    <property type="entry name" value="Cyt_P450_sf"/>
</dbReference>
<dbReference type="RefSeq" id="XP_028497341.1">
    <property type="nucleotide sequence ID" value="XM_028637469.1"/>
</dbReference>
<dbReference type="CDD" id="cd11061">
    <property type="entry name" value="CYP67-like"/>
    <property type="match status" value="1"/>
</dbReference>
<keyword evidence="7 12" id="KW-1133">Transmembrane helix</keyword>
<accession>A0A3M9YF35</accession>
<evidence type="ECO:0000256" key="7">
    <source>
        <dbReference type="ARBA" id="ARBA00022989"/>
    </source>
</evidence>
<dbReference type="GO" id="GO:0016705">
    <property type="term" value="F:oxidoreductase activity, acting on paired donors, with incorporation or reduction of molecular oxygen"/>
    <property type="evidence" value="ECO:0007669"/>
    <property type="project" value="InterPro"/>
</dbReference>
<feature type="transmembrane region" description="Helical" evidence="12">
    <location>
        <begin position="96"/>
        <end position="114"/>
    </location>
</feature>
<keyword evidence="9" id="KW-0408">Iron</keyword>
<evidence type="ECO:0000256" key="8">
    <source>
        <dbReference type="ARBA" id="ARBA00023002"/>
    </source>
</evidence>
<dbReference type="STRING" id="1051616.A0A3M9YF35"/>
<dbReference type="SUPFAM" id="SSF48264">
    <property type="entry name" value="Cytochrome P450"/>
    <property type="match status" value="1"/>
</dbReference>
<dbReference type="FunFam" id="1.10.630.10:FF:000063">
    <property type="entry name" value="Cytochrome P450 monooxygenase"/>
    <property type="match status" value="1"/>
</dbReference>
<dbReference type="GO" id="GO:0004497">
    <property type="term" value="F:monooxygenase activity"/>
    <property type="evidence" value="ECO:0007669"/>
    <property type="project" value="UniProtKB-KW"/>
</dbReference>
<dbReference type="Gene3D" id="1.10.630.10">
    <property type="entry name" value="Cytochrome P450"/>
    <property type="match status" value="1"/>
</dbReference>
<evidence type="ECO:0000313" key="14">
    <source>
        <dbReference type="Proteomes" id="UP000267145"/>
    </source>
</evidence>
<keyword evidence="4" id="KW-0349">Heme</keyword>
<evidence type="ECO:0000256" key="3">
    <source>
        <dbReference type="ARBA" id="ARBA00010617"/>
    </source>
</evidence>
<name>A0A3M9YF35_9PEZI</name>
<organism evidence="13 14">
    <name type="scientific">Verticillium nonalfalfae</name>
    <dbReference type="NCBI Taxonomy" id="1051616"/>
    <lineage>
        <taxon>Eukaryota</taxon>
        <taxon>Fungi</taxon>
        <taxon>Dikarya</taxon>
        <taxon>Ascomycota</taxon>
        <taxon>Pezizomycotina</taxon>
        <taxon>Sordariomycetes</taxon>
        <taxon>Hypocreomycetidae</taxon>
        <taxon>Glomerellales</taxon>
        <taxon>Plectosphaerellaceae</taxon>
        <taxon>Verticillium</taxon>
    </lineage>
</organism>
<evidence type="ECO:0000256" key="9">
    <source>
        <dbReference type="ARBA" id="ARBA00023004"/>
    </source>
</evidence>
<dbReference type="PANTHER" id="PTHR24305">
    <property type="entry name" value="CYTOCHROME P450"/>
    <property type="match status" value="1"/>
</dbReference>
<gene>
    <name evidence="13" type="ORF">D7B24_003276</name>
</gene>
<dbReference type="EMBL" id="RBVV01000019">
    <property type="protein sequence ID" value="RNJ59183.1"/>
    <property type="molecule type" value="Genomic_DNA"/>
</dbReference>
<keyword evidence="14" id="KW-1185">Reference proteome</keyword>
<proteinExistence type="inferred from homology"/>
<evidence type="ECO:0000256" key="6">
    <source>
        <dbReference type="ARBA" id="ARBA00022723"/>
    </source>
</evidence>
<protein>
    <submittedName>
        <fullName evidence="13">Uncharacterized protein</fullName>
    </submittedName>
</protein>
<sequence>MAPDQLEDPRLMWVNTKIVQLEHKGNIVFNLKFVDLFWSRSVRHALDLHVERGEWDNYASKIVLAFATTFSVFVAVVLYGAPVASQDELWQAIKDVSSLYGALIAGLYVSMVLYRTLLHPLRRFPGPFAAKISGVYATRLARKNEQFFIEAKKLHETYGDFVRLGPSEISIAHPKAVQALHANSSPCSKGPWYNTQLPARSVHTTRDREDHGRRRKVWDQGFSSKSLRDYEPRVRTYTNQLLSQIDAKKYGAINVSKEFNLYSFDVMGNLAFGKNFGLIMSQKMHPAMELLQATTALSGMLMHMSWVVLFGRNIPLLTRHLKSFERWLDEQTRERMENEPDIPDVFSWVLGDYRSKVQPTKQDYIDLCGDSMLIVVAGSDTTATSLTCLFLQLTQNPAKCRKLQEEIDKYFADREGTDHASLAKLPYLQACIDESLRLYPPVPSGLQRVTPPGGIRVENTFIPGDTIVQVPSYTLYRDQRVFPRPDEFVPERWTSEPELVKDKGIFAPFSIGKQLGLMEIRTVTAELLRRYNVSLAPGQSVKAFTDKLVDGFTLSCPKLDIIFTPRDKGSQV</sequence>
<evidence type="ECO:0000313" key="13">
    <source>
        <dbReference type="EMBL" id="RNJ59183.1"/>
    </source>
</evidence>
<dbReference type="PANTHER" id="PTHR24305:SF112">
    <property type="entry name" value="L-ORNITHINE-N5-MONOOXYGENASE (EUROFUNG)"/>
    <property type="match status" value="1"/>
</dbReference>
<reference evidence="13 14" key="1">
    <citation type="submission" date="2018-10" db="EMBL/GenBank/DDBJ databases">
        <title>Genome sequence of Verticillium nonalfalfae VnAa140.</title>
        <authorList>
            <person name="Stajich J.E."/>
            <person name="Kasson M.T."/>
        </authorList>
    </citation>
    <scope>NUCLEOTIDE SEQUENCE [LARGE SCALE GENOMIC DNA]</scope>
    <source>
        <strain evidence="13 14">VnAa140</strain>
    </source>
</reference>
<keyword evidence="8" id="KW-0560">Oxidoreductase</keyword>
<evidence type="ECO:0000256" key="11">
    <source>
        <dbReference type="ARBA" id="ARBA00023136"/>
    </source>
</evidence>
<dbReference type="Proteomes" id="UP000267145">
    <property type="component" value="Unassembled WGS sequence"/>
</dbReference>
<dbReference type="AlphaFoldDB" id="A0A3M9YF35"/>
<comment type="similarity">
    <text evidence="3">Belongs to the cytochrome P450 family.</text>
</comment>
<comment type="caution">
    <text evidence="13">The sequence shown here is derived from an EMBL/GenBank/DDBJ whole genome shotgun (WGS) entry which is preliminary data.</text>
</comment>
<dbReference type="Pfam" id="PF00067">
    <property type="entry name" value="p450"/>
    <property type="match status" value="1"/>
</dbReference>
<dbReference type="PRINTS" id="PR00385">
    <property type="entry name" value="P450"/>
</dbReference>
<evidence type="ECO:0000256" key="5">
    <source>
        <dbReference type="ARBA" id="ARBA00022692"/>
    </source>
</evidence>
<dbReference type="PRINTS" id="PR00463">
    <property type="entry name" value="EP450I"/>
</dbReference>
<dbReference type="GO" id="GO:0005506">
    <property type="term" value="F:iron ion binding"/>
    <property type="evidence" value="ECO:0007669"/>
    <property type="project" value="InterPro"/>
</dbReference>